<dbReference type="PANTHER" id="PTHR35176">
    <property type="entry name" value="HEME OXYGENASE HI_0854-RELATED"/>
    <property type="match status" value="1"/>
</dbReference>
<protein>
    <recommendedName>
        <fullName evidence="2">Pyridoxamine 5'-phosphate oxidase N-terminal domain-containing protein</fullName>
    </recommendedName>
</protein>
<dbReference type="Gene3D" id="2.30.110.10">
    <property type="entry name" value="Electron Transport, Fmn-binding Protein, Chain A"/>
    <property type="match status" value="1"/>
</dbReference>
<keyword evidence="1" id="KW-0560">Oxidoreductase</keyword>
<dbReference type="InterPro" id="IPR052019">
    <property type="entry name" value="F420H2_bilvrd_red/Heme_oxyg"/>
</dbReference>
<proteinExistence type="predicted"/>
<name>A0A8J3TIE0_9ACTN</name>
<dbReference type="Proteomes" id="UP000599074">
    <property type="component" value="Unassembled WGS sequence"/>
</dbReference>
<gene>
    <name evidence="3" type="ORF">Pme01_58330</name>
</gene>
<dbReference type="InterPro" id="IPR012349">
    <property type="entry name" value="Split_barrel_FMN-bd"/>
</dbReference>
<feature type="domain" description="Pyridoxamine 5'-phosphate oxidase N-terminal" evidence="2">
    <location>
        <begin position="27"/>
        <end position="113"/>
    </location>
</feature>
<evidence type="ECO:0000259" key="2">
    <source>
        <dbReference type="Pfam" id="PF01243"/>
    </source>
</evidence>
<accession>A0A8J3TIE0</accession>
<evidence type="ECO:0000313" key="3">
    <source>
        <dbReference type="EMBL" id="GII26236.1"/>
    </source>
</evidence>
<dbReference type="RefSeq" id="WP_168118032.1">
    <property type="nucleotide sequence ID" value="NZ_BOON01000070.1"/>
</dbReference>
<dbReference type="PANTHER" id="PTHR35176:SF6">
    <property type="entry name" value="HEME OXYGENASE HI_0854-RELATED"/>
    <property type="match status" value="1"/>
</dbReference>
<comment type="caution">
    <text evidence="3">The sequence shown here is derived from an EMBL/GenBank/DDBJ whole genome shotgun (WGS) entry which is preliminary data.</text>
</comment>
<evidence type="ECO:0000256" key="1">
    <source>
        <dbReference type="ARBA" id="ARBA00023002"/>
    </source>
</evidence>
<sequence>MTTWKEFAEAAPRIAAIFTRRHAAAGKLCMLATLRSDGFPRISPMEPRIFEDQLWLIGMPDTTKFRDLARDPRFCLHTATVDTQVKDGDAKLWGVVRDVRDPALHQRFAEDLFQDIGLDLRGQEFDQFYAADITSASAVEVDGGHMDVTIWKPGASERVGRKH</sequence>
<evidence type="ECO:0000313" key="4">
    <source>
        <dbReference type="Proteomes" id="UP000599074"/>
    </source>
</evidence>
<keyword evidence="4" id="KW-1185">Reference proteome</keyword>
<dbReference type="InterPro" id="IPR011576">
    <property type="entry name" value="Pyridox_Oxase_N"/>
</dbReference>
<dbReference type="AlphaFoldDB" id="A0A8J3TIE0"/>
<dbReference type="SUPFAM" id="SSF50475">
    <property type="entry name" value="FMN-binding split barrel"/>
    <property type="match status" value="1"/>
</dbReference>
<dbReference type="GO" id="GO:0005829">
    <property type="term" value="C:cytosol"/>
    <property type="evidence" value="ECO:0007669"/>
    <property type="project" value="TreeGrafter"/>
</dbReference>
<reference evidence="3" key="1">
    <citation type="submission" date="2021-01" db="EMBL/GenBank/DDBJ databases">
        <title>Whole genome shotgun sequence of Planosporangium mesophilum NBRC 109066.</title>
        <authorList>
            <person name="Komaki H."/>
            <person name="Tamura T."/>
        </authorList>
    </citation>
    <scope>NUCLEOTIDE SEQUENCE</scope>
    <source>
        <strain evidence="3">NBRC 109066</strain>
    </source>
</reference>
<dbReference type="EMBL" id="BOON01000070">
    <property type="protein sequence ID" value="GII26236.1"/>
    <property type="molecule type" value="Genomic_DNA"/>
</dbReference>
<organism evidence="3 4">
    <name type="scientific">Planosporangium mesophilum</name>
    <dbReference type="NCBI Taxonomy" id="689768"/>
    <lineage>
        <taxon>Bacteria</taxon>
        <taxon>Bacillati</taxon>
        <taxon>Actinomycetota</taxon>
        <taxon>Actinomycetes</taxon>
        <taxon>Micromonosporales</taxon>
        <taxon>Micromonosporaceae</taxon>
        <taxon>Planosporangium</taxon>
    </lineage>
</organism>
<dbReference type="GO" id="GO:0070967">
    <property type="term" value="F:coenzyme F420 binding"/>
    <property type="evidence" value="ECO:0007669"/>
    <property type="project" value="TreeGrafter"/>
</dbReference>
<dbReference type="Pfam" id="PF01243">
    <property type="entry name" value="PNPOx_N"/>
    <property type="match status" value="1"/>
</dbReference>
<dbReference type="GO" id="GO:0016627">
    <property type="term" value="F:oxidoreductase activity, acting on the CH-CH group of donors"/>
    <property type="evidence" value="ECO:0007669"/>
    <property type="project" value="TreeGrafter"/>
</dbReference>